<dbReference type="STRING" id="1423775.FD03_GL001097"/>
<dbReference type="NCBIfam" id="TIGR04350">
    <property type="entry name" value="C_S_lyase_PatB"/>
    <property type="match status" value="1"/>
</dbReference>
<keyword evidence="3" id="KW-0663">Pyridoxal phosphate</keyword>
<dbReference type="PANTHER" id="PTHR43525:SF1">
    <property type="entry name" value="PROTEIN MALY"/>
    <property type="match status" value="1"/>
</dbReference>
<dbReference type="GO" id="GO:0008483">
    <property type="term" value="F:transaminase activity"/>
    <property type="evidence" value="ECO:0007669"/>
    <property type="project" value="UniProtKB-KW"/>
</dbReference>
<evidence type="ECO:0000256" key="1">
    <source>
        <dbReference type="ARBA" id="ARBA00001933"/>
    </source>
</evidence>
<evidence type="ECO:0000256" key="3">
    <source>
        <dbReference type="ARBA" id="ARBA00022898"/>
    </source>
</evidence>
<keyword evidence="4" id="KW-0456">Lyase</keyword>
<dbReference type="InterPro" id="IPR027619">
    <property type="entry name" value="C-S_lyase_PatB-like"/>
</dbReference>
<dbReference type="Gene3D" id="3.90.1150.10">
    <property type="entry name" value="Aspartate Aminotransferase, domain 1"/>
    <property type="match status" value="1"/>
</dbReference>
<organism evidence="7 8">
    <name type="scientific">Companilactobacillus nodensis DSM 19682 = JCM 14932 = NBRC 107160</name>
    <dbReference type="NCBI Taxonomy" id="1423775"/>
    <lineage>
        <taxon>Bacteria</taxon>
        <taxon>Bacillati</taxon>
        <taxon>Bacillota</taxon>
        <taxon>Bacilli</taxon>
        <taxon>Lactobacillales</taxon>
        <taxon>Lactobacillaceae</taxon>
        <taxon>Companilactobacillus</taxon>
    </lineage>
</organism>
<evidence type="ECO:0000256" key="5">
    <source>
        <dbReference type="ARBA" id="ARBA00037974"/>
    </source>
</evidence>
<keyword evidence="7" id="KW-0032">Aminotransferase</keyword>
<dbReference type="SUPFAM" id="SSF53383">
    <property type="entry name" value="PLP-dependent transferases"/>
    <property type="match status" value="1"/>
</dbReference>
<name>A0A0R1KLC8_9LACO</name>
<dbReference type="InterPro" id="IPR004839">
    <property type="entry name" value="Aminotransferase_I/II_large"/>
</dbReference>
<evidence type="ECO:0000313" key="8">
    <source>
        <dbReference type="Proteomes" id="UP000051248"/>
    </source>
</evidence>
<dbReference type="Pfam" id="PF00155">
    <property type="entry name" value="Aminotran_1_2"/>
    <property type="match status" value="1"/>
</dbReference>
<dbReference type="CDD" id="cd00609">
    <property type="entry name" value="AAT_like"/>
    <property type="match status" value="1"/>
</dbReference>
<dbReference type="RefSeq" id="WP_025023557.1">
    <property type="nucleotide sequence ID" value="NZ_AZDZ01000002.1"/>
</dbReference>
<sequence length="390" mass="44096">MSFDFDKINDRRNTASVKWDVKENELPMWVADMDFQTAPEILDAMHKSIDGGIFGYQTIPDKYYEAVADWFEKEHDFKPKTDWMLFSTGVIPTISAILRHMTDVGDNVLLQEPNYNTFYGVIEHNGRNVTNNELIYEDGTYQVDWEDLDAKLADPQTTVMLVCNPHNPTGHIWSKETLTKIGEMAKKHDVMIISDEIHGDISMPGHSYVPFSSLAPEVAENSISLVSPTKTFNLAQLHASTVIAPDANLLARVERAISIDDQSEPGILAVDGTIAAYTKGHKWLSDLRQYVSDNHQLLTDYVAKNIPELSVIKSDATYLAWIDCTNITEDSEELNNFIRQETGLYLAEGTKYRGNGNQFLRMNLATNKSRVEDGLQRLERGVHAYLDSKK</sequence>
<keyword evidence="8" id="KW-1185">Reference proteome</keyword>
<evidence type="ECO:0000256" key="4">
    <source>
        <dbReference type="ARBA" id="ARBA00023239"/>
    </source>
</evidence>
<dbReference type="OrthoDB" id="9802872at2"/>
<evidence type="ECO:0000313" key="7">
    <source>
        <dbReference type="EMBL" id="KRK80962.1"/>
    </source>
</evidence>
<dbReference type="AlphaFoldDB" id="A0A0R1KLC8"/>
<dbReference type="Gene3D" id="3.40.640.10">
    <property type="entry name" value="Type I PLP-dependent aspartate aminotransferase-like (Major domain)"/>
    <property type="match status" value="1"/>
</dbReference>
<protein>
    <recommendedName>
        <fullName evidence="2">cysteine-S-conjugate beta-lyase</fullName>
        <ecNumber evidence="2">4.4.1.13</ecNumber>
    </recommendedName>
</protein>
<dbReference type="InterPro" id="IPR051798">
    <property type="entry name" value="Class-II_PLP-Dep_Aminotrans"/>
</dbReference>
<comment type="similarity">
    <text evidence="5">Belongs to the class-II pyridoxal-phosphate-dependent aminotransferase family. MalY/PatB cystathionine beta-lyase subfamily.</text>
</comment>
<gene>
    <name evidence="7" type="ORF">FD03_GL001097</name>
</gene>
<accession>A0A0R1KLC8</accession>
<dbReference type="Proteomes" id="UP000051248">
    <property type="component" value="Unassembled WGS sequence"/>
</dbReference>
<dbReference type="EMBL" id="AZDZ01000002">
    <property type="protein sequence ID" value="KRK80962.1"/>
    <property type="molecule type" value="Genomic_DNA"/>
</dbReference>
<dbReference type="PANTHER" id="PTHR43525">
    <property type="entry name" value="PROTEIN MALY"/>
    <property type="match status" value="1"/>
</dbReference>
<evidence type="ECO:0000259" key="6">
    <source>
        <dbReference type="Pfam" id="PF00155"/>
    </source>
</evidence>
<proteinExistence type="inferred from homology"/>
<reference evidence="7 8" key="1">
    <citation type="journal article" date="2015" name="Genome Announc.">
        <title>Expanding the biotechnology potential of lactobacilli through comparative genomics of 213 strains and associated genera.</title>
        <authorList>
            <person name="Sun Z."/>
            <person name="Harris H.M."/>
            <person name="McCann A."/>
            <person name="Guo C."/>
            <person name="Argimon S."/>
            <person name="Zhang W."/>
            <person name="Yang X."/>
            <person name="Jeffery I.B."/>
            <person name="Cooney J.C."/>
            <person name="Kagawa T.F."/>
            <person name="Liu W."/>
            <person name="Song Y."/>
            <person name="Salvetti E."/>
            <person name="Wrobel A."/>
            <person name="Rasinkangas P."/>
            <person name="Parkhill J."/>
            <person name="Rea M.C."/>
            <person name="O'Sullivan O."/>
            <person name="Ritari J."/>
            <person name="Douillard F.P."/>
            <person name="Paul Ross R."/>
            <person name="Yang R."/>
            <person name="Briner A.E."/>
            <person name="Felis G.E."/>
            <person name="de Vos W.M."/>
            <person name="Barrangou R."/>
            <person name="Klaenhammer T.R."/>
            <person name="Caufield P.W."/>
            <person name="Cui Y."/>
            <person name="Zhang H."/>
            <person name="O'Toole P.W."/>
        </authorList>
    </citation>
    <scope>NUCLEOTIDE SEQUENCE [LARGE SCALE GENOMIC DNA]</scope>
    <source>
        <strain evidence="7 8">DSM 19682</strain>
    </source>
</reference>
<keyword evidence="7" id="KW-0808">Transferase</keyword>
<dbReference type="PATRIC" id="fig|1423775.4.peg.1126"/>
<evidence type="ECO:0000256" key="2">
    <source>
        <dbReference type="ARBA" id="ARBA00012224"/>
    </source>
</evidence>
<dbReference type="GO" id="GO:0030170">
    <property type="term" value="F:pyridoxal phosphate binding"/>
    <property type="evidence" value="ECO:0007669"/>
    <property type="project" value="InterPro"/>
</dbReference>
<dbReference type="InterPro" id="IPR015421">
    <property type="entry name" value="PyrdxlP-dep_Trfase_major"/>
</dbReference>
<comment type="caution">
    <text evidence="7">The sequence shown here is derived from an EMBL/GenBank/DDBJ whole genome shotgun (WGS) entry which is preliminary data.</text>
</comment>
<dbReference type="GO" id="GO:0047804">
    <property type="term" value="F:cysteine-S-conjugate beta-lyase activity"/>
    <property type="evidence" value="ECO:0007669"/>
    <property type="project" value="UniProtKB-EC"/>
</dbReference>
<dbReference type="InterPro" id="IPR015422">
    <property type="entry name" value="PyrdxlP-dep_Trfase_small"/>
</dbReference>
<dbReference type="InterPro" id="IPR015424">
    <property type="entry name" value="PyrdxlP-dep_Trfase"/>
</dbReference>
<feature type="domain" description="Aminotransferase class I/classII large" evidence="6">
    <location>
        <begin position="32"/>
        <end position="378"/>
    </location>
</feature>
<dbReference type="EC" id="4.4.1.13" evidence="2"/>
<comment type="cofactor">
    <cofactor evidence="1">
        <name>pyridoxal 5'-phosphate</name>
        <dbReference type="ChEBI" id="CHEBI:597326"/>
    </cofactor>
</comment>
<dbReference type="eggNOG" id="COG1168">
    <property type="taxonomic scope" value="Bacteria"/>
</dbReference>